<dbReference type="PROSITE" id="PS51686">
    <property type="entry name" value="SAM_MT_RSMB_NOP"/>
    <property type="match status" value="1"/>
</dbReference>
<dbReference type="AlphaFoldDB" id="A0A5C8PPT9"/>
<dbReference type="OrthoDB" id="9810297at2"/>
<dbReference type="Gene3D" id="3.30.70.1170">
    <property type="entry name" value="Sun protein, domain 3"/>
    <property type="match status" value="1"/>
</dbReference>
<feature type="binding site" evidence="6">
    <location>
        <position position="298"/>
    </location>
    <ligand>
        <name>S-adenosyl-L-methionine</name>
        <dbReference type="ChEBI" id="CHEBI:59789"/>
    </ligand>
</feature>
<dbReference type="Proteomes" id="UP000321638">
    <property type="component" value="Unassembled WGS sequence"/>
</dbReference>
<reference evidence="8 9" key="1">
    <citation type="submission" date="2019-06" db="EMBL/GenBank/DDBJ databases">
        <title>New taxonomy in bacterial strain CC-CFT640, isolated from vineyard.</title>
        <authorList>
            <person name="Lin S.-Y."/>
            <person name="Tsai C.-F."/>
            <person name="Young C.-C."/>
        </authorList>
    </citation>
    <scope>NUCLEOTIDE SEQUENCE [LARGE SCALE GENOMIC DNA]</scope>
    <source>
        <strain evidence="8 9">CC-CFT640</strain>
    </source>
</reference>
<protein>
    <submittedName>
        <fullName evidence="8">RsmB/NOP family class I SAM-dependent RNA methyltransferase</fullName>
    </submittedName>
</protein>
<evidence type="ECO:0000313" key="9">
    <source>
        <dbReference type="Proteomes" id="UP000321638"/>
    </source>
</evidence>
<dbReference type="PANTHER" id="PTHR22807">
    <property type="entry name" value="NOP2 YEAST -RELATED NOL1/NOP2/FMU SUN DOMAIN-CONTAINING"/>
    <property type="match status" value="1"/>
</dbReference>
<feature type="active site" description="Nucleophile" evidence="6">
    <location>
        <position position="371"/>
    </location>
</feature>
<evidence type="ECO:0000259" key="7">
    <source>
        <dbReference type="PROSITE" id="PS51686"/>
    </source>
</evidence>
<keyword evidence="3 6" id="KW-0808">Transferase</keyword>
<dbReference type="PANTHER" id="PTHR22807:SF53">
    <property type="entry name" value="RIBOSOMAL RNA SMALL SUBUNIT METHYLTRANSFERASE B-RELATED"/>
    <property type="match status" value="1"/>
</dbReference>
<evidence type="ECO:0000256" key="2">
    <source>
        <dbReference type="ARBA" id="ARBA00022603"/>
    </source>
</evidence>
<dbReference type="GO" id="GO:0001510">
    <property type="term" value="P:RNA methylation"/>
    <property type="evidence" value="ECO:0007669"/>
    <property type="project" value="InterPro"/>
</dbReference>
<comment type="caution">
    <text evidence="6">Lacks conserved residue(s) required for the propagation of feature annotation.</text>
</comment>
<gene>
    <name evidence="8" type="ORF">FHP25_12365</name>
</gene>
<dbReference type="Gene3D" id="3.40.50.150">
    <property type="entry name" value="Vaccinia Virus protein VP39"/>
    <property type="match status" value="1"/>
</dbReference>
<dbReference type="Pfam" id="PF22458">
    <property type="entry name" value="RsmF-B_ferredox"/>
    <property type="match status" value="1"/>
</dbReference>
<evidence type="ECO:0000256" key="1">
    <source>
        <dbReference type="ARBA" id="ARBA00007494"/>
    </source>
</evidence>
<dbReference type="PROSITE" id="PS01153">
    <property type="entry name" value="NOL1_NOP2_SUN"/>
    <property type="match status" value="1"/>
</dbReference>
<evidence type="ECO:0000256" key="3">
    <source>
        <dbReference type="ARBA" id="ARBA00022679"/>
    </source>
</evidence>
<evidence type="ECO:0000256" key="5">
    <source>
        <dbReference type="ARBA" id="ARBA00022884"/>
    </source>
</evidence>
<dbReference type="GO" id="GO:0003723">
    <property type="term" value="F:RNA binding"/>
    <property type="evidence" value="ECO:0007669"/>
    <property type="project" value="UniProtKB-UniRule"/>
</dbReference>
<dbReference type="SUPFAM" id="SSF53335">
    <property type="entry name" value="S-adenosyl-L-methionine-dependent methyltransferases"/>
    <property type="match status" value="1"/>
</dbReference>
<dbReference type="InterPro" id="IPR023267">
    <property type="entry name" value="RCMT"/>
</dbReference>
<dbReference type="InterPro" id="IPR001678">
    <property type="entry name" value="MeTrfase_RsmB-F_NOP2_dom"/>
</dbReference>
<comment type="caution">
    <text evidence="8">The sequence shown here is derived from an EMBL/GenBank/DDBJ whole genome shotgun (WGS) entry which is preliminary data.</text>
</comment>
<organism evidence="8 9">
    <name type="scientific">Vineibacter terrae</name>
    <dbReference type="NCBI Taxonomy" id="2586908"/>
    <lineage>
        <taxon>Bacteria</taxon>
        <taxon>Pseudomonadati</taxon>
        <taxon>Pseudomonadota</taxon>
        <taxon>Alphaproteobacteria</taxon>
        <taxon>Hyphomicrobiales</taxon>
        <taxon>Vineibacter</taxon>
    </lineage>
</organism>
<comment type="similarity">
    <text evidence="1 6">Belongs to the class I-like SAM-binding methyltransferase superfamily. RsmB/NOP family.</text>
</comment>
<name>A0A5C8PPT9_9HYPH</name>
<dbReference type="InterPro" id="IPR049560">
    <property type="entry name" value="MeTrfase_RsmB-F_NOP2_cat"/>
</dbReference>
<dbReference type="RefSeq" id="WP_147847241.1">
    <property type="nucleotide sequence ID" value="NZ_VDUZ01000011.1"/>
</dbReference>
<evidence type="ECO:0000256" key="4">
    <source>
        <dbReference type="ARBA" id="ARBA00022691"/>
    </source>
</evidence>
<dbReference type="InterPro" id="IPR018314">
    <property type="entry name" value="RsmB/NOL1/NOP2-like_CS"/>
</dbReference>
<evidence type="ECO:0000256" key="6">
    <source>
        <dbReference type="PROSITE-ProRule" id="PRU01023"/>
    </source>
</evidence>
<dbReference type="InterPro" id="IPR029063">
    <property type="entry name" value="SAM-dependent_MTases_sf"/>
</dbReference>
<feature type="domain" description="SAM-dependent MTase RsmB/NOP-type" evidence="7">
    <location>
        <begin position="157"/>
        <end position="439"/>
    </location>
</feature>
<dbReference type="CDD" id="cd02440">
    <property type="entry name" value="AdoMet_MTases"/>
    <property type="match status" value="1"/>
</dbReference>
<evidence type="ECO:0000313" key="8">
    <source>
        <dbReference type="EMBL" id="TXL76433.1"/>
    </source>
</evidence>
<dbReference type="PRINTS" id="PR02008">
    <property type="entry name" value="RCMTFAMILY"/>
</dbReference>
<dbReference type="InterPro" id="IPR054728">
    <property type="entry name" value="RsmB-like_ferredoxin"/>
</dbReference>
<accession>A0A5C8PPT9</accession>
<keyword evidence="2 6" id="KW-0489">Methyltransferase</keyword>
<dbReference type="GO" id="GO:0008173">
    <property type="term" value="F:RNA methyltransferase activity"/>
    <property type="evidence" value="ECO:0007669"/>
    <property type="project" value="InterPro"/>
</dbReference>
<feature type="binding site" evidence="6">
    <location>
        <position position="318"/>
    </location>
    <ligand>
        <name>S-adenosyl-L-methionine</name>
        <dbReference type="ChEBI" id="CHEBI:59789"/>
    </ligand>
</feature>
<sequence length="440" mass="48015">MTPGARLATAIEILGEVLAHPNRPADAVVGDYLRQRKFIGGGDRRAISERVYGVLRRRAQIEWWLEHARHTGEVSPRMRVFADGVLTDGLIVERMEKTIDAGRYRPASLTDAERATLKRLEGHTLDHPAQSRATRLNVPAWVEPYLDTAFGANFEREVAALSEPAPVDLRVNPLKGGRAEARAALAEEGIEVHNTKLSPLGLRLKARASVVATQPFRDGLIEVQDEGSQLVGLLVGARPGMQVVDFCAGAGGKTLAIAASMENKGRVVACDVSSFRLERSAQRLRRAGVHNAERRTLDAEGRKWLKRHAGKFDRVLVDAPCTGIGTWRRNPDARWTLKPEDIAELPPKQGEILATAAKLVKPGGRLVYATCSLLPVENEAQVADFLAAHPDFAAVPIADAWQQNVGTAFPDGAASGDWLRLTPARHHTDGFFVAVLERKA</sequence>
<dbReference type="Pfam" id="PF01189">
    <property type="entry name" value="Methyltr_RsmB-F"/>
    <property type="match status" value="1"/>
</dbReference>
<proteinExistence type="inferred from homology"/>
<dbReference type="EMBL" id="VDUZ01000011">
    <property type="protein sequence ID" value="TXL76433.1"/>
    <property type="molecule type" value="Genomic_DNA"/>
</dbReference>
<keyword evidence="9" id="KW-1185">Reference proteome</keyword>
<feature type="binding site" evidence="6">
    <location>
        <position position="271"/>
    </location>
    <ligand>
        <name>S-adenosyl-L-methionine</name>
        <dbReference type="ChEBI" id="CHEBI:59789"/>
    </ligand>
</feature>
<keyword evidence="5 6" id="KW-0694">RNA-binding</keyword>
<keyword evidence="4 6" id="KW-0949">S-adenosyl-L-methionine</keyword>